<comment type="caution">
    <text evidence="1">The sequence shown here is derived from an EMBL/GenBank/DDBJ whole genome shotgun (WGS) entry which is preliminary data.</text>
</comment>
<evidence type="ECO:0000313" key="2">
    <source>
        <dbReference type="Proteomes" id="UP000798662"/>
    </source>
</evidence>
<dbReference type="EMBL" id="CM020619">
    <property type="protein sequence ID" value="KAK1864320.1"/>
    <property type="molecule type" value="Genomic_DNA"/>
</dbReference>
<proteinExistence type="predicted"/>
<gene>
    <name evidence="1" type="ORF">I4F81_006868</name>
</gene>
<sequence length="515" mass="54913">MGTACVLNIEEVRGTPCYPDDTFWKRTPALAIYIPAVACAYIGIRVVTDDHLLPATERLCEEMGFEMGVVNQVFIAAGTSSAEVAALLEWALLTEDPVWVTFLVAVAIFRLLMLVGATALASPQPVHFSWPPLLRDILAAAVILATTAGAVFVPFPAANCGYWWEGLALLTLYAAYVAFMWWGNDPYLAACARRWPAQPPGAAAAVGALPPPSLPTGGPLSSMDATAPAAAAVTENPGRRLIDADAAAGTHTWVLARRLAAVSHTGSASAGGAPDTIETASSERGEGGSGGVSDGGGGTSRAPSPRPIRLRWRAEGLVHLGLWILSLGLKLWRLLCWPWRTLFHYTHPPVTRDDPWRHLWPLTLVEATLWVYGLMYVVLRGSRMMDCLVDNPLVNPRELLYSIGASVSDLGAAILAAKSGGGQSVLVSILGGTVHEFGLGLGAALLFNHLRFGDPPFLRTGPTREIVVAWLLLIGSAAGCFAVLAARRGKLDRWLGGGLVATYGVYVVYYFVIAW</sequence>
<reference evidence="1" key="1">
    <citation type="submission" date="2019-11" db="EMBL/GenBank/DDBJ databases">
        <title>Nori genome reveals adaptations in red seaweeds to the harsh intertidal environment.</title>
        <authorList>
            <person name="Wang D."/>
            <person name="Mao Y."/>
        </authorList>
    </citation>
    <scope>NUCLEOTIDE SEQUENCE</scope>
    <source>
        <tissue evidence="1">Gametophyte</tissue>
    </source>
</reference>
<organism evidence="1 2">
    <name type="scientific">Pyropia yezoensis</name>
    <name type="common">Susabi-nori</name>
    <name type="synonym">Porphyra yezoensis</name>
    <dbReference type="NCBI Taxonomy" id="2788"/>
    <lineage>
        <taxon>Eukaryota</taxon>
        <taxon>Rhodophyta</taxon>
        <taxon>Bangiophyceae</taxon>
        <taxon>Bangiales</taxon>
        <taxon>Bangiaceae</taxon>
        <taxon>Pyropia</taxon>
    </lineage>
</organism>
<accession>A0ACC3C2W0</accession>
<name>A0ACC3C2W0_PYRYE</name>
<protein>
    <submittedName>
        <fullName evidence="1">Uncharacterized protein</fullName>
    </submittedName>
</protein>
<dbReference type="Proteomes" id="UP000798662">
    <property type="component" value="Chromosome 2"/>
</dbReference>
<evidence type="ECO:0000313" key="1">
    <source>
        <dbReference type="EMBL" id="KAK1864320.1"/>
    </source>
</evidence>
<keyword evidence="2" id="KW-1185">Reference proteome</keyword>